<evidence type="ECO:0000256" key="7">
    <source>
        <dbReference type="SAM" id="Phobius"/>
    </source>
</evidence>
<feature type="domain" description="Bacterial sugar transferase" evidence="8">
    <location>
        <begin position="251"/>
        <end position="430"/>
    </location>
</feature>
<reference evidence="10" key="1">
    <citation type="submission" date="2011-12" db="EMBL/GenBank/DDBJ databases">
        <title>The complete genome of chromosome of Sulfobacillus acidophilus DSM 10332.</title>
        <authorList>
            <person name="Lucas S."/>
            <person name="Han J."/>
            <person name="Lapidus A."/>
            <person name="Bruce D."/>
            <person name="Goodwin L."/>
            <person name="Pitluck S."/>
            <person name="Peters L."/>
            <person name="Kyrpides N."/>
            <person name="Mavromatis K."/>
            <person name="Ivanova N."/>
            <person name="Mikhailova N."/>
            <person name="Chertkov O."/>
            <person name="Saunders E."/>
            <person name="Detter J.C."/>
            <person name="Tapia R."/>
            <person name="Han C."/>
            <person name="Land M."/>
            <person name="Hauser L."/>
            <person name="Markowitz V."/>
            <person name="Cheng J.-F."/>
            <person name="Hugenholtz P."/>
            <person name="Woyke T."/>
            <person name="Wu D."/>
            <person name="Pukall R."/>
            <person name="Gehrich-Schroeter G."/>
            <person name="Schneider S."/>
            <person name="Klenk H.-P."/>
            <person name="Eisen J.A."/>
        </authorList>
    </citation>
    <scope>NUCLEOTIDE SEQUENCE [LARGE SCALE GENOMIC DNA]</scope>
    <source>
        <strain evidence="10">ATCC 700253 / DSM 10332 / NAL</strain>
    </source>
</reference>
<dbReference type="GO" id="GO:0016020">
    <property type="term" value="C:membrane"/>
    <property type="evidence" value="ECO:0007669"/>
    <property type="project" value="UniProtKB-SubCell"/>
</dbReference>
<keyword evidence="4 7" id="KW-0812">Transmembrane</keyword>
<evidence type="ECO:0000256" key="4">
    <source>
        <dbReference type="ARBA" id="ARBA00022692"/>
    </source>
</evidence>
<gene>
    <name evidence="9" type="ordered locus">Sulac_2074</name>
</gene>
<dbReference type="Pfam" id="PF02397">
    <property type="entry name" value="Bac_transf"/>
    <property type="match status" value="1"/>
</dbReference>
<evidence type="ECO:0000313" key="9">
    <source>
        <dbReference type="EMBL" id="AEW05564.1"/>
    </source>
</evidence>
<reference evidence="9 10" key="2">
    <citation type="journal article" date="2012" name="Stand. Genomic Sci.">
        <title>Complete genome sequence of the moderately thermophilic mineral-sulfide-oxidizing firmicute Sulfobacillus acidophilus type strain (NAL(T)).</title>
        <authorList>
            <person name="Anderson I."/>
            <person name="Chertkov O."/>
            <person name="Chen A."/>
            <person name="Saunders E."/>
            <person name="Lapidus A."/>
            <person name="Nolan M."/>
            <person name="Lucas S."/>
            <person name="Hammon N."/>
            <person name="Deshpande S."/>
            <person name="Cheng J.F."/>
            <person name="Han C."/>
            <person name="Tapia R."/>
            <person name="Goodwin L.A."/>
            <person name="Pitluck S."/>
            <person name="Liolios K."/>
            <person name="Pagani I."/>
            <person name="Ivanova N."/>
            <person name="Mikhailova N."/>
            <person name="Pati A."/>
            <person name="Palaniappan K."/>
            <person name="Land M."/>
            <person name="Pan C."/>
            <person name="Rohde M."/>
            <person name="Pukall R."/>
            <person name="Goker M."/>
            <person name="Detter J.C."/>
            <person name="Woyke T."/>
            <person name="Bristow J."/>
            <person name="Eisen J.A."/>
            <person name="Markowitz V."/>
            <person name="Hugenholtz P."/>
            <person name="Kyrpides N.C."/>
            <person name="Klenk H.P."/>
            <person name="Mavromatis K."/>
        </authorList>
    </citation>
    <scope>NUCLEOTIDE SEQUENCE [LARGE SCALE GENOMIC DNA]</scope>
    <source>
        <strain evidence="10">ATCC 700253 / DSM 10332 / NAL</strain>
    </source>
</reference>
<dbReference type="KEGG" id="sap:Sulac_2074"/>
<evidence type="ECO:0000256" key="6">
    <source>
        <dbReference type="ARBA" id="ARBA00023136"/>
    </source>
</evidence>
<dbReference type="STRING" id="679936.Sulac_2074"/>
<feature type="transmembrane region" description="Helical" evidence="7">
    <location>
        <begin position="256"/>
        <end position="279"/>
    </location>
</feature>
<evidence type="ECO:0000256" key="5">
    <source>
        <dbReference type="ARBA" id="ARBA00022989"/>
    </source>
</evidence>
<dbReference type="InterPro" id="IPR017475">
    <property type="entry name" value="EPS_sugar_tfrase"/>
</dbReference>
<dbReference type="EMBL" id="CP003179">
    <property type="protein sequence ID" value="AEW05564.1"/>
    <property type="molecule type" value="Genomic_DNA"/>
</dbReference>
<keyword evidence="5 7" id="KW-1133">Transmembrane helix</keyword>
<proteinExistence type="inferred from homology"/>
<evidence type="ECO:0000259" key="8">
    <source>
        <dbReference type="Pfam" id="PF02397"/>
    </source>
</evidence>
<dbReference type="Proteomes" id="UP000005439">
    <property type="component" value="Chromosome"/>
</dbReference>
<dbReference type="PATRIC" id="fig|679936.5.peg.2139"/>
<dbReference type="GO" id="GO:0016780">
    <property type="term" value="F:phosphotransferase activity, for other substituted phosphate groups"/>
    <property type="evidence" value="ECO:0007669"/>
    <property type="project" value="TreeGrafter"/>
</dbReference>
<protein>
    <submittedName>
        <fullName evidence="9">Exopolysaccharide biosynthesis polyprenyl glycosylphosphotransferase</fullName>
    </submittedName>
</protein>
<keyword evidence="3" id="KW-0808">Transferase</keyword>
<keyword evidence="6 7" id="KW-0472">Membrane</keyword>
<dbReference type="AlphaFoldDB" id="G8TSU9"/>
<sequence length="433" mass="48939">MTDTFRSLRRPLQAAFVGVMDVALLNLANVLAFWLRFGGRPAYNWNAYLHLMPWETAIYLIVFYFYGLYHYAHKTSNEMKSAIVTAILLAGFLTMAVAYLIVNIGFPRSVFLLSMTLQFPLFGIWHMAHRSYMLRTAPARQVLAVGSPAEWDMLRVRAGQFLPRITLRYLTPDEAVEPAVFHGIDAVILGRVKKDLREKIFLAAMARNIPCLWSPDTYDVLVAGAQLTSLDDAPMFSLPSVRVKGGSRAFKRLADIVVAALGLVLASPVMGLIAAAIWFDSGRPVLYRQDRVTSGGRIFSLIKFRTMIPDAERHTGPVLAQTEDPRVTPIGRFLRASHLDELPQLWNILVGDMSLVGPRPERPIFVDQFKEEVPHYALRHLTPPGLTGLAQVLGDYDSPPEEKATYDWHYAKTWSWLKDVSIMIQTVIQLWRR</sequence>
<feature type="transmembrane region" description="Helical" evidence="7">
    <location>
        <begin position="47"/>
        <end position="69"/>
    </location>
</feature>
<accession>G8TSU9</accession>
<name>G8TSU9_SULAD</name>
<dbReference type="NCBIfam" id="TIGR03025">
    <property type="entry name" value="EPS_sugtrans"/>
    <property type="match status" value="1"/>
</dbReference>
<feature type="transmembrane region" description="Helical" evidence="7">
    <location>
        <begin position="108"/>
        <end position="128"/>
    </location>
</feature>
<keyword evidence="10" id="KW-1185">Reference proteome</keyword>
<evidence type="ECO:0000256" key="1">
    <source>
        <dbReference type="ARBA" id="ARBA00004141"/>
    </source>
</evidence>
<feature type="transmembrane region" description="Helical" evidence="7">
    <location>
        <begin position="12"/>
        <end position="35"/>
    </location>
</feature>
<evidence type="ECO:0000256" key="3">
    <source>
        <dbReference type="ARBA" id="ARBA00022679"/>
    </source>
</evidence>
<comment type="similarity">
    <text evidence="2">Belongs to the bacterial sugar transferase family.</text>
</comment>
<organism evidence="9 10">
    <name type="scientific">Sulfobacillus acidophilus (strain ATCC 700253 / DSM 10332 / NAL)</name>
    <dbReference type="NCBI Taxonomy" id="679936"/>
    <lineage>
        <taxon>Bacteria</taxon>
        <taxon>Bacillati</taxon>
        <taxon>Bacillota</taxon>
        <taxon>Clostridia</taxon>
        <taxon>Eubacteriales</taxon>
        <taxon>Clostridiales Family XVII. Incertae Sedis</taxon>
        <taxon>Sulfobacillus</taxon>
    </lineage>
</organism>
<evidence type="ECO:0000313" key="10">
    <source>
        <dbReference type="Proteomes" id="UP000005439"/>
    </source>
</evidence>
<dbReference type="PANTHER" id="PTHR30576">
    <property type="entry name" value="COLANIC BIOSYNTHESIS UDP-GLUCOSE LIPID CARRIER TRANSFERASE"/>
    <property type="match status" value="1"/>
</dbReference>
<dbReference type="PANTHER" id="PTHR30576:SF0">
    <property type="entry name" value="UNDECAPRENYL-PHOSPHATE N-ACETYLGALACTOSAMINYL 1-PHOSPHATE TRANSFERASE-RELATED"/>
    <property type="match status" value="1"/>
</dbReference>
<evidence type="ECO:0000256" key="2">
    <source>
        <dbReference type="ARBA" id="ARBA00006464"/>
    </source>
</evidence>
<dbReference type="InterPro" id="IPR003362">
    <property type="entry name" value="Bact_transf"/>
</dbReference>
<dbReference type="HOGENOM" id="CLU_024920_0_0_9"/>
<comment type="subcellular location">
    <subcellularLocation>
        <location evidence="1">Membrane</location>
        <topology evidence="1">Multi-pass membrane protein</topology>
    </subcellularLocation>
</comment>
<feature type="transmembrane region" description="Helical" evidence="7">
    <location>
        <begin position="81"/>
        <end position="102"/>
    </location>
</feature>